<evidence type="ECO:0000256" key="1">
    <source>
        <dbReference type="ARBA" id="ARBA00005806"/>
    </source>
</evidence>
<dbReference type="RefSeq" id="WP_015868317.1">
    <property type="nucleotide sequence ID" value="NC_012785.1"/>
</dbReference>
<dbReference type="Gene3D" id="3.40.50.11890">
    <property type="match status" value="1"/>
</dbReference>
<dbReference type="AlphaFoldDB" id="C5CGZ0"/>
<dbReference type="InterPro" id="IPR010327">
    <property type="entry name" value="FldB/FldC_alpha/beta"/>
</dbReference>
<dbReference type="KEGG" id="kol:Kole_0946"/>
<keyword evidence="2" id="KW-0175">Coiled coil</keyword>
<keyword evidence="4" id="KW-1185">Reference proteome</keyword>
<dbReference type="PANTHER" id="PTHR30548:SF2">
    <property type="entry name" value="2-HYDROXYACYL-COA DEHYDRATASE,D-COMPONENT"/>
    <property type="match status" value="1"/>
</dbReference>
<reference evidence="3 4" key="1">
    <citation type="submission" date="2009-06" db="EMBL/GenBank/DDBJ databases">
        <title>Complete sequence of Thermotogales bacterium TBF 19.5.1.</title>
        <authorList>
            <consortium name="US DOE Joint Genome Institute"/>
            <person name="Lucas S."/>
            <person name="Copeland A."/>
            <person name="Lapidus A."/>
            <person name="Glavina del Rio T."/>
            <person name="Tice H."/>
            <person name="Bruce D."/>
            <person name="Goodwin L."/>
            <person name="Pitluck S."/>
            <person name="Chertkov O."/>
            <person name="Brettin T."/>
            <person name="Detter J.C."/>
            <person name="Han C."/>
            <person name="Schmutz J."/>
            <person name="Larimer F."/>
            <person name="Land M."/>
            <person name="Hauser L."/>
            <person name="Kyrpides N."/>
            <person name="Ovchinnikova G."/>
            <person name="Noll K."/>
        </authorList>
    </citation>
    <scope>NUCLEOTIDE SEQUENCE [LARGE SCALE GENOMIC DNA]</scope>
    <source>
        <strain evidence="4">ATCC BAA-1733 / DSM 21960 / TBF 19.5.1</strain>
    </source>
</reference>
<dbReference type="Gene3D" id="3.40.50.11900">
    <property type="match status" value="1"/>
</dbReference>
<dbReference type="EMBL" id="CP001634">
    <property type="protein sequence ID" value="ACR79655.1"/>
    <property type="molecule type" value="Genomic_DNA"/>
</dbReference>
<evidence type="ECO:0000313" key="3">
    <source>
        <dbReference type="EMBL" id="ACR79655.1"/>
    </source>
</evidence>
<gene>
    <name evidence="3" type="ordered locus">Kole_0946</name>
</gene>
<organism evidence="3 4">
    <name type="scientific">Kosmotoga olearia (strain ATCC BAA-1733 / DSM 21960 / TBF 19.5.1)</name>
    <dbReference type="NCBI Taxonomy" id="521045"/>
    <lineage>
        <taxon>Bacteria</taxon>
        <taxon>Thermotogati</taxon>
        <taxon>Thermotogota</taxon>
        <taxon>Thermotogae</taxon>
        <taxon>Kosmotogales</taxon>
        <taxon>Kosmotogaceae</taxon>
        <taxon>Kosmotoga</taxon>
    </lineage>
</organism>
<evidence type="ECO:0000313" key="4">
    <source>
        <dbReference type="Proteomes" id="UP000002382"/>
    </source>
</evidence>
<dbReference type="Proteomes" id="UP000002382">
    <property type="component" value="Chromosome"/>
</dbReference>
<name>C5CGZ0_KOSOT</name>
<feature type="coiled-coil region" evidence="2">
    <location>
        <begin position="205"/>
        <end position="232"/>
    </location>
</feature>
<accession>C5CGZ0</accession>
<dbReference type="eggNOG" id="COG1775">
    <property type="taxonomic scope" value="Bacteria"/>
</dbReference>
<evidence type="ECO:0000256" key="2">
    <source>
        <dbReference type="SAM" id="Coils"/>
    </source>
</evidence>
<protein>
    <submittedName>
        <fullName evidence="3">2-hydroxyglutaryl-CoA dehydratase D-component</fullName>
    </submittedName>
</protein>
<comment type="similarity">
    <text evidence="1">Belongs to the FldB/FldC dehydratase alpha/beta subunit family.</text>
</comment>
<dbReference type="HOGENOM" id="CLU_047375_1_0_0"/>
<proteinExistence type="inferred from homology"/>
<sequence length="418" mass="47912">MSKSSRLFGKFLSNYLDQPEKFRRYLSMGLSFELFKRKNFPDKKKPSFVASINHLAVYEVYQAVRGNNSVWVNLLAPSEILIAAGLNPVSAEGIAGTMSAMHLEGYAIELSMSEGVTPSLCTFHRCSLGTAIWKSFPKPLFTMTTSVLCDGNAGTFHSIAKAYGVPFFMIDVPRGRKREYVPYVEKQLRELITFVEEITGQTYNMNRLSEILEIEEETRKNLLQARKKLAEKVIPFEVYEHMNTLYVLHTLVGDERLLEASNRFLSDFDREWQDPEKRVLWLHIPPYYDNELFELFSPYGKVSVVSSELWWDWVYPLNPKDPIRSLAEKLVFNIENGTVEERGNFLIKLSEELKVDAVVHFSHWGCRQSSGAVGYLKKQFIEKEIPFLSLDGDCVDHTAESAGQFSTRVKAFFEMLGV</sequence>
<dbReference type="Pfam" id="PF06050">
    <property type="entry name" value="HGD-D"/>
    <property type="match status" value="1"/>
</dbReference>
<dbReference type="STRING" id="521045.Kole_0946"/>
<dbReference type="OrthoDB" id="9810278at2"/>
<reference evidence="3 4" key="2">
    <citation type="journal article" date="2011" name="J. Bacteriol.">
        <title>Genome Sequence of Kosmotoga olearia Strain TBF 19.5.1, a Thermophilic Bacterium with a Wide Growth Temperature Range, Isolated from the Troll B Oil Platform in the North Sea.</title>
        <authorList>
            <person name="Swithers K.S."/>
            <person name="Dipippo J.L."/>
            <person name="Bruce D.C."/>
            <person name="Detter C."/>
            <person name="Tapia R."/>
            <person name="Han S."/>
            <person name="Goodwin L.A."/>
            <person name="Han J."/>
            <person name="Woyke T."/>
            <person name="Pitluck S."/>
            <person name="Pennacchio L."/>
            <person name="Nolan M."/>
            <person name="Mikhailova N."/>
            <person name="Land M.L."/>
            <person name="Nesbo C.L."/>
            <person name="Gogarten J.P."/>
            <person name="Noll K.M."/>
        </authorList>
    </citation>
    <scope>NUCLEOTIDE SEQUENCE [LARGE SCALE GENOMIC DNA]</scope>
    <source>
        <strain evidence="4">ATCC BAA-1733 / DSM 21960 / TBF 19.5.1</strain>
    </source>
</reference>
<dbReference type="PANTHER" id="PTHR30548">
    <property type="entry name" value="2-HYDROXYGLUTARYL-COA DEHYDRATASE, D-COMPONENT-RELATED"/>
    <property type="match status" value="1"/>
</dbReference>